<evidence type="ECO:0000313" key="2">
    <source>
        <dbReference type="EMBL" id="KAK5607975.1"/>
    </source>
</evidence>
<feature type="region of interest" description="Disordered" evidence="1">
    <location>
        <begin position="1"/>
        <end position="20"/>
    </location>
</feature>
<protein>
    <submittedName>
        <fullName evidence="2">Uncharacterized protein</fullName>
    </submittedName>
</protein>
<gene>
    <name evidence="2" type="ORF">CRENBAI_007263</name>
</gene>
<sequence>MVTFVDDEGQSEGAMDDGGPSREFLRLQVAALRDSRYFVGPEGTKNLSLAICPVVSSTNSPGISRGGWRLRTVPAPGQKNLVESQLAVGEASAALCSLGCASSLADMEDRQALIEQAARAHVGGCIKPALNQLIEGLECLKVAEAMRAYPDVLRPIFVSGHSLLTIQSMVTLFETVLSHLAAMPDGVKI</sequence>
<feature type="compositionally biased region" description="Acidic residues" evidence="1">
    <location>
        <begin position="1"/>
        <end position="10"/>
    </location>
</feature>
<dbReference type="Proteomes" id="UP001311232">
    <property type="component" value="Unassembled WGS sequence"/>
</dbReference>
<evidence type="ECO:0000256" key="1">
    <source>
        <dbReference type="SAM" id="MobiDB-lite"/>
    </source>
</evidence>
<dbReference type="EMBL" id="JAHHUM010001886">
    <property type="protein sequence ID" value="KAK5607975.1"/>
    <property type="molecule type" value="Genomic_DNA"/>
</dbReference>
<proteinExistence type="predicted"/>
<dbReference type="AlphaFoldDB" id="A0AAV9RG70"/>
<organism evidence="2 3">
    <name type="scientific">Crenichthys baileyi</name>
    <name type="common">White River springfish</name>
    <dbReference type="NCBI Taxonomy" id="28760"/>
    <lineage>
        <taxon>Eukaryota</taxon>
        <taxon>Metazoa</taxon>
        <taxon>Chordata</taxon>
        <taxon>Craniata</taxon>
        <taxon>Vertebrata</taxon>
        <taxon>Euteleostomi</taxon>
        <taxon>Actinopterygii</taxon>
        <taxon>Neopterygii</taxon>
        <taxon>Teleostei</taxon>
        <taxon>Neoteleostei</taxon>
        <taxon>Acanthomorphata</taxon>
        <taxon>Ovalentaria</taxon>
        <taxon>Atherinomorphae</taxon>
        <taxon>Cyprinodontiformes</taxon>
        <taxon>Goodeidae</taxon>
        <taxon>Crenichthys</taxon>
    </lineage>
</organism>
<reference evidence="2 3" key="1">
    <citation type="submission" date="2021-06" db="EMBL/GenBank/DDBJ databases">
        <authorList>
            <person name="Palmer J.M."/>
        </authorList>
    </citation>
    <scope>NUCLEOTIDE SEQUENCE [LARGE SCALE GENOMIC DNA]</scope>
    <source>
        <strain evidence="2 3">MEX-2019</strain>
        <tissue evidence="2">Muscle</tissue>
    </source>
</reference>
<accession>A0AAV9RG70</accession>
<evidence type="ECO:0000313" key="3">
    <source>
        <dbReference type="Proteomes" id="UP001311232"/>
    </source>
</evidence>
<name>A0AAV9RG70_9TELE</name>
<keyword evidence="3" id="KW-1185">Reference proteome</keyword>
<comment type="caution">
    <text evidence="2">The sequence shown here is derived from an EMBL/GenBank/DDBJ whole genome shotgun (WGS) entry which is preliminary data.</text>
</comment>